<feature type="domain" description="Class II aldolase/adducin N-terminal" evidence="8">
    <location>
        <begin position="11"/>
        <end position="206"/>
    </location>
</feature>
<comment type="similarity">
    <text evidence="6">Belongs to the aldolase class II family. MtnB subfamily.</text>
</comment>
<keyword evidence="10" id="KW-1185">Reference proteome</keyword>
<evidence type="ECO:0000256" key="5">
    <source>
        <dbReference type="ARBA" id="ARBA00023239"/>
    </source>
</evidence>
<dbReference type="GO" id="GO:0008270">
    <property type="term" value="F:zinc ion binding"/>
    <property type="evidence" value="ECO:0007669"/>
    <property type="project" value="UniProtKB-UniRule"/>
</dbReference>
<feature type="binding site" evidence="6">
    <location>
        <position position="103"/>
    </location>
    <ligand>
        <name>Zn(2+)</name>
        <dbReference type="ChEBI" id="CHEBI:29105"/>
    </ligand>
</feature>
<sequence>MTVRTPPHLGDSIARVARGLYLRGWMEGTAGNISARLPGRPGHALVTASGLSKGELDADSAVEVEAGTGRPARPGGPRPSAETVIHAALYDGVPGCQAVVHAHPPYATLVAAQAARRGAVSVSFADFEIIKGLGGRDPFAVTVPVFRNWADVPRIAADITAFLRREGDDAPPVLLIAHHGATAWGPDLETARNRLECLELLCRLHVLDRPERTGPLGPRDAPDPLGRPGLLHPQNERS</sequence>
<evidence type="ECO:0000256" key="7">
    <source>
        <dbReference type="SAM" id="MobiDB-lite"/>
    </source>
</evidence>
<dbReference type="EC" id="4.2.1.109" evidence="6"/>
<gene>
    <name evidence="6 9" type="primary">mtnB</name>
    <name evidence="9" type="ORF">GCM10012289_64910</name>
</gene>
<dbReference type="NCBIfam" id="TIGR03328">
    <property type="entry name" value="salvage_mtnB"/>
    <property type="match status" value="1"/>
</dbReference>
<keyword evidence="1 6" id="KW-0028">Amino-acid biosynthesis</keyword>
<dbReference type="Pfam" id="PF00596">
    <property type="entry name" value="Aldolase_II"/>
    <property type="match status" value="1"/>
</dbReference>
<evidence type="ECO:0000256" key="6">
    <source>
        <dbReference type="HAMAP-Rule" id="MF_01677"/>
    </source>
</evidence>
<dbReference type="HAMAP" id="MF_01677">
    <property type="entry name" value="Salvage_MtnB"/>
    <property type="match status" value="1"/>
</dbReference>
<dbReference type="SUPFAM" id="SSF53639">
    <property type="entry name" value="AraD/HMP-PK domain-like"/>
    <property type="match status" value="1"/>
</dbReference>
<dbReference type="GO" id="GO:0019323">
    <property type="term" value="P:pentose catabolic process"/>
    <property type="evidence" value="ECO:0007669"/>
    <property type="project" value="TreeGrafter"/>
</dbReference>
<dbReference type="GO" id="GO:0046570">
    <property type="term" value="F:methylthioribulose 1-phosphate dehydratase activity"/>
    <property type="evidence" value="ECO:0007669"/>
    <property type="project" value="UniProtKB-UniRule"/>
</dbReference>
<evidence type="ECO:0000313" key="9">
    <source>
        <dbReference type="EMBL" id="GGO79775.1"/>
    </source>
</evidence>
<dbReference type="GO" id="GO:0005829">
    <property type="term" value="C:cytosol"/>
    <property type="evidence" value="ECO:0007669"/>
    <property type="project" value="TreeGrafter"/>
</dbReference>
<keyword evidence="2 6" id="KW-0479">Metal-binding</keyword>
<dbReference type="PANTHER" id="PTHR22789:SF0">
    <property type="entry name" value="3-OXO-TETRONATE 4-PHOSPHATE DECARBOXYLASE-RELATED"/>
    <property type="match status" value="1"/>
</dbReference>
<evidence type="ECO:0000256" key="4">
    <source>
        <dbReference type="ARBA" id="ARBA00023167"/>
    </source>
</evidence>
<dbReference type="RefSeq" id="WP_189128019.1">
    <property type="nucleotide sequence ID" value="NZ_BMNH01000029.1"/>
</dbReference>
<comment type="catalytic activity">
    <reaction evidence="6">
        <text>5-(methylsulfanyl)-D-ribulose 1-phosphate = 5-methylsulfanyl-2,3-dioxopentyl phosphate + H2O</text>
        <dbReference type="Rhea" id="RHEA:15549"/>
        <dbReference type="ChEBI" id="CHEBI:15377"/>
        <dbReference type="ChEBI" id="CHEBI:58548"/>
        <dbReference type="ChEBI" id="CHEBI:58828"/>
        <dbReference type="EC" id="4.2.1.109"/>
    </reaction>
</comment>
<keyword evidence="4 6" id="KW-0486">Methionine biosynthesis</keyword>
<dbReference type="InterPro" id="IPR050197">
    <property type="entry name" value="Aldolase_class_II_sugar_metab"/>
</dbReference>
<keyword evidence="5 6" id="KW-0456">Lyase</keyword>
<dbReference type="PANTHER" id="PTHR22789">
    <property type="entry name" value="FUCULOSE PHOSPHATE ALDOLASE"/>
    <property type="match status" value="1"/>
</dbReference>
<comment type="cofactor">
    <cofactor evidence="6">
        <name>Zn(2+)</name>
        <dbReference type="ChEBI" id="CHEBI:29105"/>
    </cofactor>
    <text evidence="6">Binds 1 zinc ion per subunit.</text>
</comment>
<evidence type="ECO:0000313" key="10">
    <source>
        <dbReference type="Proteomes" id="UP000646523"/>
    </source>
</evidence>
<comment type="function">
    <text evidence="6">Catalyzes the dehydration of methylthioribulose-1-phosphate (MTRu-1-P) into 2,3-diketo-5-methylthiopentyl-1-phosphate (DK-MTP-1-P).</text>
</comment>
<dbReference type="GO" id="GO:0019509">
    <property type="term" value="P:L-methionine salvage from methylthioadenosine"/>
    <property type="evidence" value="ECO:0007669"/>
    <property type="project" value="UniProtKB-UniRule"/>
</dbReference>
<feature type="region of interest" description="Disordered" evidence="7">
    <location>
        <begin position="212"/>
        <end position="238"/>
    </location>
</feature>
<dbReference type="Proteomes" id="UP000646523">
    <property type="component" value="Unassembled WGS sequence"/>
</dbReference>
<evidence type="ECO:0000259" key="8">
    <source>
        <dbReference type="SMART" id="SM01007"/>
    </source>
</evidence>
<dbReference type="EMBL" id="BMNH01000029">
    <property type="protein sequence ID" value="GGO79775.1"/>
    <property type="molecule type" value="Genomic_DNA"/>
</dbReference>
<keyword evidence="3 6" id="KW-0862">Zinc</keyword>
<dbReference type="InterPro" id="IPR036409">
    <property type="entry name" value="Aldolase_II/adducin_N_sf"/>
</dbReference>
<reference evidence="9" key="2">
    <citation type="submission" date="2020-09" db="EMBL/GenBank/DDBJ databases">
        <authorList>
            <person name="Sun Q."/>
            <person name="Zhou Y."/>
        </authorList>
    </citation>
    <scope>NUCLEOTIDE SEQUENCE</scope>
    <source>
        <strain evidence="9">CGMCC 4.7368</strain>
    </source>
</reference>
<dbReference type="Gene3D" id="3.40.225.10">
    <property type="entry name" value="Class II aldolase/adducin N-terminal domain"/>
    <property type="match status" value="1"/>
</dbReference>
<name>A0A917ZAL2_9ACTN</name>
<dbReference type="GO" id="GO:0016832">
    <property type="term" value="F:aldehyde-lyase activity"/>
    <property type="evidence" value="ECO:0007669"/>
    <property type="project" value="TreeGrafter"/>
</dbReference>
<comment type="pathway">
    <text evidence="6">Amino-acid biosynthesis; L-methionine biosynthesis via salvage pathway; L-methionine from S-methyl-5-thio-alpha-D-ribose 1-phosphate: step 2/6.</text>
</comment>
<organism evidence="9 10">
    <name type="scientific">Nonomuraea cavernae</name>
    <dbReference type="NCBI Taxonomy" id="2045107"/>
    <lineage>
        <taxon>Bacteria</taxon>
        <taxon>Bacillati</taxon>
        <taxon>Actinomycetota</taxon>
        <taxon>Actinomycetes</taxon>
        <taxon>Streptosporangiales</taxon>
        <taxon>Streptosporangiaceae</taxon>
        <taxon>Nonomuraea</taxon>
    </lineage>
</organism>
<reference evidence="9" key="1">
    <citation type="journal article" date="2014" name="Int. J. Syst. Evol. Microbiol.">
        <title>Complete genome sequence of Corynebacterium casei LMG S-19264T (=DSM 44701T), isolated from a smear-ripened cheese.</title>
        <authorList>
            <consortium name="US DOE Joint Genome Institute (JGI-PGF)"/>
            <person name="Walter F."/>
            <person name="Albersmeier A."/>
            <person name="Kalinowski J."/>
            <person name="Ruckert C."/>
        </authorList>
    </citation>
    <scope>NUCLEOTIDE SEQUENCE</scope>
    <source>
        <strain evidence="9">CGMCC 4.7368</strain>
    </source>
</reference>
<evidence type="ECO:0000256" key="3">
    <source>
        <dbReference type="ARBA" id="ARBA00022833"/>
    </source>
</evidence>
<proteinExistence type="inferred from homology"/>
<comment type="caution">
    <text evidence="9">The sequence shown here is derived from an EMBL/GenBank/DDBJ whole genome shotgun (WGS) entry which is preliminary data.</text>
</comment>
<evidence type="ECO:0000256" key="1">
    <source>
        <dbReference type="ARBA" id="ARBA00022605"/>
    </source>
</evidence>
<dbReference type="SMART" id="SM01007">
    <property type="entry name" value="Aldolase_II"/>
    <property type="match status" value="1"/>
</dbReference>
<evidence type="ECO:0000256" key="2">
    <source>
        <dbReference type="ARBA" id="ARBA00022723"/>
    </source>
</evidence>
<dbReference type="InterPro" id="IPR001303">
    <property type="entry name" value="Aldolase_II/adducin_N"/>
</dbReference>
<dbReference type="AlphaFoldDB" id="A0A917ZAL2"/>
<dbReference type="InterPro" id="IPR017714">
    <property type="entry name" value="MethylthioRu-1-P_deHdtase_MtnB"/>
</dbReference>
<accession>A0A917ZAL2</accession>
<feature type="binding site" evidence="6">
    <location>
        <position position="101"/>
    </location>
    <ligand>
        <name>Zn(2+)</name>
        <dbReference type="ChEBI" id="CHEBI:29105"/>
    </ligand>
</feature>
<protein>
    <recommendedName>
        <fullName evidence="6">Methylthioribulose-1-phosphate dehydratase</fullName>
        <shortName evidence="6">MTRu-1-P dehydratase</shortName>
        <ecNumber evidence="6">4.2.1.109</ecNumber>
    </recommendedName>
</protein>